<accession>A0A1I6QKF5</accession>
<proteinExistence type="predicted"/>
<dbReference type="InterPro" id="IPR013766">
    <property type="entry name" value="Thioredoxin_domain"/>
</dbReference>
<dbReference type="RefSeq" id="WP_090225236.1">
    <property type="nucleotide sequence ID" value="NZ_FOZP01000004.1"/>
</dbReference>
<feature type="chain" id="PRO_5011510805" evidence="2">
    <location>
        <begin position="21"/>
        <end position="145"/>
    </location>
</feature>
<dbReference type="InterPro" id="IPR051099">
    <property type="entry name" value="AGR/TXD"/>
</dbReference>
<dbReference type="PROSITE" id="PS51352">
    <property type="entry name" value="THIOREDOXIN_2"/>
    <property type="match status" value="1"/>
</dbReference>
<feature type="domain" description="Thioredoxin" evidence="3">
    <location>
        <begin position="6"/>
        <end position="145"/>
    </location>
</feature>
<evidence type="ECO:0000313" key="4">
    <source>
        <dbReference type="EMBL" id="SFS52953.1"/>
    </source>
</evidence>
<dbReference type="PANTHER" id="PTHR15337">
    <property type="entry name" value="ANTERIOR GRADIENT PROTEIN-RELATED"/>
    <property type="match status" value="1"/>
</dbReference>
<name>A0A1I6QKF5_9FLAO</name>
<dbReference type="Pfam" id="PF13899">
    <property type="entry name" value="Thioredoxin_7"/>
    <property type="match status" value="1"/>
</dbReference>
<evidence type="ECO:0000256" key="2">
    <source>
        <dbReference type="SAM" id="SignalP"/>
    </source>
</evidence>
<evidence type="ECO:0000256" key="1">
    <source>
        <dbReference type="ARBA" id="ARBA00022729"/>
    </source>
</evidence>
<sequence length="145" mass="16677">MSKKLILSAFLLCVISLTNAQNWLTDIASAKELASKENKHIILVFQGSDWCAPCIKLDREIWSTPEFIKYSKEHFIMVKADFPRKSKNKLSENQQKQNNQLMENYNTQGYFPFVAVLDKNGKMLGSTGYKKTSPTEYIKILTSFK</sequence>
<dbReference type="PANTHER" id="PTHR15337:SF11">
    <property type="entry name" value="THIOREDOXIN DOMAIN-CONTAINING PROTEIN"/>
    <property type="match status" value="1"/>
</dbReference>
<dbReference type="Proteomes" id="UP000199312">
    <property type="component" value="Unassembled WGS sequence"/>
</dbReference>
<feature type="signal peptide" evidence="2">
    <location>
        <begin position="1"/>
        <end position="20"/>
    </location>
</feature>
<dbReference type="STRING" id="593133.SAMN04488006_1866"/>
<dbReference type="SUPFAM" id="SSF52833">
    <property type="entry name" value="Thioredoxin-like"/>
    <property type="match status" value="1"/>
</dbReference>
<dbReference type="Gene3D" id="3.40.30.10">
    <property type="entry name" value="Glutaredoxin"/>
    <property type="match status" value="1"/>
</dbReference>
<dbReference type="OrthoDB" id="981626at2"/>
<protein>
    <submittedName>
        <fullName evidence="4">Thioredoxin-related protein</fullName>
    </submittedName>
</protein>
<organism evidence="4 5">
    <name type="scientific">Lutibacter maritimus</name>
    <dbReference type="NCBI Taxonomy" id="593133"/>
    <lineage>
        <taxon>Bacteria</taxon>
        <taxon>Pseudomonadati</taxon>
        <taxon>Bacteroidota</taxon>
        <taxon>Flavobacteriia</taxon>
        <taxon>Flavobacteriales</taxon>
        <taxon>Flavobacteriaceae</taxon>
        <taxon>Lutibacter</taxon>
    </lineage>
</organism>
<keyword evidence="1 2" id="KW-0732">Signal</keyword>
<gene>
    <name evidence="4" type="ORF">SAMN04488006_1866</name>
</gene>
<dbReference type="EMBL" id="FOZP01000004">
    <property type="protein sequence ID" value="SFS52953.1"/>
    <property type="molecule type" value="Genomic_DNA"/>
</dbReference>
<reference evidence="5" key="1">
    <citation type="submission" date="2016-10" db="EMBL/GenBank/DDBJ databases">
        <authorList>
            <person name="Varghese N."/>
            <person name="Submissions S."/>
        </authorList>
    </citation>
    <scope>NUCLEOTIDE SEQUENCE [LARGE SCALE GENOMIC DNA]</scope>
    <source>
        <strain evidence="5">DSM 24450</strain>
    </source>
</reference>
<keyword evidence="5" id="KW-1185">Reference proteome</keyword>
<evidence type="ECO:0000313" key="5">
    <source>
        <dbReference type="Proteomes" id="UP000199312"/>
    </source>
</evidence>
<dbReference type="AlphaFoldDB" id="A0A1I6QKF5"/>
<evidence type="ECO:0000259" key="3">
    <source>
        <dbReference type="PROSITE" id="PS51352"/>
    </source>
</evidence>
<dbReference type="InterPro" id="IPR036249">
    <property type="entry name" value="Thioredoxin-like_sf"/>
</dbReference>